<feature type="signal peptide" evidence="3">
    <location>
        <begin position="1"/>
        <end position="23"/>
    </location>
</feature>
<dbReference type="Gene3D" id="3.10.350.10">
    <property type="entry name" value="LysM domain"/>
    <property type="match status" value="3"/>
</dbReference>
<dbReference type="InterPro" id="IPR018392">
    <property type="entry name" value="LysM"/>
</dbReference>
<evidence type="ECO:0000256" key="3">
    <source>
        <dbReference type="SAM" id="SignalP"/>
    </source>
</evidence>
<dbReference type="PROSITE" id="PS00922">
    <property type="entry name" value="TRANSGLYCOSYLASE"/>
    <property type="match status" value="1"/>
</dbReference>
<dbReference type="SUPFAM" id="SSF53955">
    <property type="entry name" value="Lysozyme-like"/>
    <property type="match status" value="1"/>
</dbReference>
<dbReference type="CDD" id="cd16894">
    <property type="entry name" value="MltD-like"/>
    <property type="match status" value="1"/>
</dbReference>
<keyword evidence="3" id="KW-0732">Signal</keyword>
<dbReference type="RefSeq" id="WP_244718795.1">
    <property type="nucleotide sequence ID" value="NZ_CP095049.1"/>
</dbReference>
<comment type="similarity">
    <text evidence="1">Belongs to the transglycosylase Slt family.</text>
</comment>
<dbReference type="Pfam" id="PF01464">
    <property type="entry name" value="SLT"/>
    <property type="match status" value="1"/>
</dbReference>
<gene>
    <name evidence="5" type="ORF">MUN80_01740</name>
</gene>
<reference evidence="5 6" key="1">
    <citation type="submission" date="2022-04" db="EMBL/GenBank/DDBJ databases">
        <title>Hymenobacter sp. isolated from the air.</title>
        <authorList>
            <person name="Won M."/>
            <person name="Lee C.-M."/>
            <person name="Woen H.-Y."/>
            <person name="Kwon S.-W."/>
        </authorList>
    </citation>
    <scope>NUCLEOTIDE SEQUENCE [LARGE SCALE GENOMIC DNA]</scope>
    <source>
        <strain evidence="6">5116 S-27</strain>
    </source>
</reference>
<evidence type="ECO:0000313" key="6">
    <source>
        <dbReference type="Proteomes" id="UP000831785"/>
    </source>
</evidence>
<dbReference type="Proteomes" id="UP000831785">
    <property type="component" value="Chromosome"/>
</dbReference>
<feature type="domain" description="LysM" evidence="4">
    <location>
        <begin position="545"/>
        <end position="588"/>
    </location>
</feature>
<evidence type="ECO:0000259" key="4">
    <source>
        <dbReference type="PROSITE" id="PS51782"/>
    </source>
</evidence>
<dbReference type="Gene3D" id="1.10.530.10">
    <property type="match status" value="1"/>
</dbReference>
<protein>
    <submittedName>
        <fullName evidence="5">LysM peptidoglycan-binding domain-containing protein</fullName>
    </submittedName>
</protein>
<evidence type="ECO:0000256" key="1">
    <source>
        <dbReference type="ARBA" id="ARBA00007734"/>
    </source>
</evidence>
<dbReference type="CDD" id="cd00118">
    <property type="entry name" value="LysM"/>
    <property type="match status" value="2"/>
</dbReference>
<feature type="domain" description="LysM" evidence="4">
    <location>
        <begin position="391"/>
        <end position="435"/>
    </location>
</feature>
<feature type="compositionally biased region" description="Low complexity" evidence="2">
    <location>
        <begin position="486"/>
        <end position="518"/>
    </location>
</feature>
<organism evidence="5 6">
    <name type="scientific">Hymenobacter cellulosivorans</name>
    <dbReference type="NCBI Taxonomy" id="2932249"/>
    <lineage>
        <taxon>Bacteria</taxon>
        <taxon>Pseudomonadati</taxon>
        <taxon>Bacteroidota</taxon>
        <taxon>Cytophagia</taxon>
        <taxon>Cytophagales</taxon>
        <taxon>Hymenobacteraceae</taxon>
        <taxon>Hymenobacter</taxon>
    </lineage>
</organism>
<name>A0ABY4FBV1_9BACT</name>
<dbReference type="SUPFAM" id="SSF54106">
    <property type="entry name" value="LysM domain"/>
    <property type="match status" value="3"/>
</dbReference>
<keyword evidence="6" id="KW-1185">Reference proteome</keyword>
<dbReference type="InterPro" id="IPR008258">
    <property type="entry name" value="Transglycosylase_SLT_dom_1"/>
</dbReference>
<feature type="domain" description="LysM" evidence="4">
    <location>
        <begin position="621"/>
        <end position="665"/>
    </location>
</feature>
<evidence type="ECO:0000313" key="5">
    <source>
        <dbReference type="EMBL" id="UOQ53493.1"/>
    </source>
</evidence>
<evidence type="ECO:0000256" key="2">
    <source>
        <dbReference type="SAM" id="MobiDB-lite"/>
    </source>
</evidence>
<feature type="chain" id="PRO_5046328922" evidence="3">
    <location>
        <begin position="24"/>
        <end position="667"/>
    </location>
</feature>
<dbReference type="InterPro" id="IPR023346">
    <property type="entry name" value="Lysozyme-like_dom_sf"/>
</dbReference>
<sequence>MKKPLLRVAAPFLLLAFTARPSAAQVQPELNPAGTRSDDTTRVQLTQPLDSLVAEPQSAQDSARLVWLQTPPELRDLVGDRISCLDTDMPHVFNGSVMSFVNYFTLRNRGYTQRILERQNLYFPLFEKYLAKYHLPQDLKYLAVVESALVPTARSRVGAVGLWQFMGPTGRDMRLVQNEYIDERMNPEKSTEAACKYLRDLYRMFGDWELVLAAYNWGGGNVQRAMKRTGKRTFWDLYPQLPKETRNYVPTFTAAMYTLQYAKEHGLHNDSLRYLYPEALDTLVISGRSLDLRKFSAQFGLDSAALARYNPEIRKTYLPETVQNYKLTVPACVRTELAMLNRTEVLDFCKVVLPPPRPITPLVPALPPADSAAAALAAAAKAAEKPQYRRIRHSVKRGESVADVAERYDVSPAQIRRWNKLRQGRALVHKQQLVVFVPLEASETVAPAVAAVVRKAAVPAKLPLPDEKPEKEAVAKAVAQEVAAVTKPAKAAAADNDTTEAATAEPEKTVAAAPVRSSRSSREREAAAAARAASVATSDDDSLPAEYTVRRGDNLTRLARERGVTVAQVMAWNNLSTEAVMPGQKLLFRAPTEAEAATAARTVARRAPAAAKPTEVLPAPKVHLVQPGDTLYNISRRYQGVTVEQLRKLNNLKSDEVKPGQKLLVQG</sequence>
<dbReference type="InterPro" id="IPR000189">
    <property type="entry name" value="Transglyc_AS"/>
</dbReference>
<dbReference type="EMBL" id="CP095049">
    <property type="protein sequence ID" value="UOQ53493.1"/>
    <property type="molecule type" value="Genomic_DNA"/>
</dbReference>
<dbReference type="InterPro" id="IPR036779">
    <property type="entry name" value="LysM_dom_sf"/>
</dbReference>
<dbReference type="PROSITE" id="PS51782">
    <property type="entry name" value="LYSM"/>
    <property type="match status" value="3"/>
</dbReference>
<feature type="region of interest" description="Disordered" evidence="2">
    <location>
        <begin position="486"/>
        <end position="542"/>
    </location>
</feature>
<dbReference type="SMART" id="SM00257">
    <property type="entry name" value="LysM"/>
    <property type="match status" value="3"/>
</dbReference>
<dbReference type="Pfam" id="PF01476">
    <property type="entry name" value="LysM"/>
    <property type="match status" value="3"/>
</dbReference>
<feature type="compositionally biased region" description="Low complexity" evidence="2">
    <location>
        <begin position="527"/>
        <end position="536"/>
    </location>
</feature>
<proteinExistence type="inferred from homology"/>
<accession>A0ABY4FBV1</accession>
<dbReference type="PANTHER" id="PTHR33734">
    <property type="entry name" value="LYSM DOMAIN-CONTAINING GPI-ANCHORED PROTEIN 2"/>
    <property type="match status" value="1"/>
</dbReference>
<dbReference type="PANTHER" id="PTHR33734:SF22">
    <property type="entry name" value="MEMBRANE-BOUND LYTIC MUREIN TRANSGLYCOSYLASE D"/>
    <property type="match status" value="1"/>
</dbReference>